<dbReference type="EMBL" id="CAJRAY010000026">
    <property type="protein sequence ID" value="CAG5082750.1"/>
    <property type="molecule type" value="Genomic_DNA"/>
</dbReference>
<dbReference type="Proteomes" id="UP000681526">
    <property type="component" value="Unassembled WGS sequence"/>
</dbReference>
<evidence type="ECO:0000313" key="1">
    <source>
        <dbReference type="EMBL" id="CAG5082750.1"/>
    </source>
</evidence>
<comment type="caution">
    <text evidence="1">The sequence shown here is derived from an EMBL/GenBank/DDBJ whole genome shotgun (WGS) entry which is preliminary data.</text>
</comment>
<sequence>MEVPMLKTPEGILDWKKTEWILHPGNPGVTPNVAHCVRLLADGTGLFELRCHYEGDRLIRTEMLELDRDFEQLTDRQRIEEMLLGR</sequence>
<organism evidence="1 2">
    <name type="scientific">Thermobacillus xylanilyticus</name>
    <dbReference type="NCBI Taxonomy" id="76633"/>
    <lineage>
        <taxon>Bacteria</taxon>
        <taxon>Bacillati</taxon>
        <taxon>Bacillota</taxon>
        <taxon>Bacilli</taxon>
        <taxon>Bacillales</taxon>
        <taxon>Paenibacillaceae</taxon>
        <taxon>Thermobacillus</taxon>
    </lineage>
</organism>
<reference evidence="1 2" key="1">
    <citation type="submission" date="2021-04" db="EMBL/GenBank/DDBJ databases">
        <authorList>
            <person name="Rakotoarivonina H."/>
        </authorList>
    </citation>
    <scope>NUCLEOTIDE SEQUENCE [LARGE SCALE GENOMIC DNA]</scope>
    <source>
        <strain evidence="1 2">XE</strain>
    </source>
</reference>
<gene>
    <name evidence="1" type="primary">txxe 1480</name>
    <name evidence="1" type="ORF">TXXE_06325</name>
</gene>
<evidence type="ECO:0000313" key="2">
    <source>
        <dbReference type="Proteomes" id="UP000681526"/>
    </source>
</evidence>
<name>A0ABN7RPF8_THEXY</name>
<accession>A0ABN7RPF8</accession>
<keyword evidence="2" id="KW-1185">Reference proteome</keyword>
<protein>
    <submittedName>
        <fullName evidence="1">ADP-ribose pyrophosphatase</fullName>
    </submittedName>
</protein>
<proteinExistence type="predicted"/>